<dbReference type="Pfam" id="PF13360">
    <property type="entry name" value="PQQ_2"/>
    <property type="match status" value="1"/>
</dbReference>
<feature type="domain" description="Pyrrolo-quinoline quinone repeat" evidence="3">
    <location>
        <begin position="237"/>
        <end position="419"/>
    </location>
</feature>
<accession>A0ABQ6YGS9</accession>
<reference evidence="4 5" key="1">
    <citation type="submission" date="2019-07" db="EMBL/GenBank/DDBJ databases">
        <title>Genomic Encyclopedia of Type Strains, Phase IV (KMG-IV): sequencing the most valuable type-strain genomes for metagenomic binning, comparative biology and taxonomic classification.</title>
        <authorList>
            <person name="Goeker M."/>
        </authorList>
    </citation>
    <scope>NUCLEOTIDE SEQUENCE [LARGE SCALE GENOMIC DNA]</scope>
    <source>
        <strain evidence="4 5">DSM 44831</strain>
    </source>
</reference>
<proteinExistence type="predicted"/>
<gene>
    <name evidence="4" type="ORF">FNL39_111141</name>
</gene>
<dbReference type="InterPro" id="IPR011047">
    <property type="entry name" value="Quinoprotein_ADH-like_sf"/>
</dbReference>
<dbReference type="InterPro" id="IPR002372">
    <property type="entry name" value="PQQ_rpt_dom"/>
</dbReference>
<sequence length="599" mass="64146">MGDTETVVREGALPTLARDLGRTARFQALAAAVGAGILVGAVGLGLYGWFGTRSVPAGAEVGIFAVLASLLGGLVLAIAVGAWFTGRARTVDLWSTHHRWELGATAAVVLALVVLGAMSWSKHLPSRYTTLRAEWPYFAQLTTAVGATVSVAVGSILVLPLIFHMGVARTIGRRTSTAAVVVGLVVAAAAGVLAVRAGDDSVNVDHRTVPHTRIPATADRFGTEAFRLRLPPLNNRPEATGRAVIPAGTGFLVIGIEGLRAYDGATGEPRWHYVRRPQSGTRTLRLDRDSVFTSADGAVVTTRWSGPSGFERITTFDAVTGHLLWTSADDTDFTSDDPEQSARLVAAPAAETLIVETDSDVKGYDPRTASRRWLTPITDGDCRPTRIGTVASENAVYRLLRCGDSTWRVVAIDTGTGHVVGHRDLPRTRSHEPRLTLLHNTVLIDLWSPDHDTHLLLTEPDQLATTPIRTSGGPFAAAVDGSDILVGRFDPTTRRFHVDSTTVDNSTTTPVPTMAPSDPNNGTVQILTDEILSLEYHTSLRLSRWPRRNPASPTVLPIESTCRPEATQPTLLPAPSSILVICQNNEEIGDATLDIIGYH</sequence>
<dbReference type="RefSeq" id="WP_157102111.1">
    <property type="nucleotide sequence ID" value="NZ_VMSD01000011.1"/>
</dbReference>
<dbReference type="Proteomes" id="UP000798951">
    <property type="component" value="Unassembled WGS sequence"/>
</dbReference>
<evidence type="ECO:0000313" key="5">
    <source>
        <dbReference type="Proteomes" id="UP000798951"/>
    </source>
</evidence>
<feature type="transmembrane region" description="Helical" evidence="2">
    <location>
        <begin position="141"/>
        <end position="163"/>
    </location>
</feature>
<keyword evidence="2" id="KW-1133">Transmembrane helix</keyword>
<evidence type="ECO:0000259" key="3">
    <source>
        <dbReference type="Pfam" id="PF13360"/>
    </source>
</evidence>
<evidence type="ECO:0000256" key="1">
    <source>
        <dbReference type="SAM" id="MobiDB-lite"/>
    </source>
</evidence>
<keyword evidence="2" id="KW-0812">Transmembrane</keyword>
<protein>
    <submittedName>
        <fullName evidence="4">Pyrroloquinoline-quinone binding quinoprotein</fullName>
    </submittedName>
</protein>
<feature type="transmembrane region" description="Helical" evidence="2">
    <location>
        <begin position="62"/>
        <end position="84"/>
    </location>
</feature>
<feature type="transmembrane region" description="Helical" evidence="2">
    <location>
        <begin position="175"/>
        <end position="195"/>
    </location>
</feature>
<organism evidence="4 5">
    <name type="scientific">Nocardia caishijiensis</name>
    <dbReference type="NCBI Taxonomy" id="184756"/>
    <lineage>
        <taxon>Bacteria</taxon>
        <taxon>Bacillati</taxon>
        <taxon>Actinomycetota</taxon>
        <taxon>Actinomycetes</taxon>
        <taxon>Mycobacteriales</taxon>
        <taxon>Nocardiaceae</taxon>
        <taxon>Nocardia</taxon>
    </lineage>
</organism>
<name>A0ABQ6YGS9_9NOCA</name>
<feature type="transmembrane region" description="Helical" evidence="2">
    <location>
        <begin position="28"/>
        <end position="50"/>
    </location>
</feature>
<dbReference type="Gene3D" id="2.140.10.10">
    <property type="entry name" value="Quinoprotein alcohol dehydrogenase-like superfamily"/>
    <property type="match status" value="1"/>
</dbReference>
<keyword evidence="5" id="KW-1185">Reference proteome</keyword>
<feature type="transmembrane region" description="Helical" evidence="2">
    <location>
        <begin position="104"/>
        <end position="121"/>
    </location>
</feature>
<evidence type="ECO:0000256" key="2">
    <source>
        <dbReference type="SAM" id="Phobius"/>
    </source>
</evidence>
<feature type="region of interest" description="Disordered" evidence="1">
    <location>
        <begin position="502"/>
        <end position="521"/>
    </location>
</feature>
<dbReference type="SUPFAM" id="SSF50998">
    <property type="entry name" value="Quinoprotein alcohol dehydrogenase-like"/>
    <property type="match status" value="1"/>
</dbReference>
<evidence type="ECO:0000313" key="4">
    <source>
        <dbReference type="EMBL" id="KAF0842560.1"/>
    </source>
</evidence>
<keyword evidence="2" id="KW-0472">Membrane</keyword>
<dbReference type="EMBL" id="VMSD01000011">
    <property type="protein sequence ID" value="KAF0842560.1"/>
    <property type="molecule type" value="Genomic_DNA"/>
</dbReference>
<comment type="caution">
    <text evidence="4">The sequence shown here is derived from an EMBL/GenBank/DDBJ whole genome shotgun (WGS) entry which is preliminary data.</text>
</comment>
<feature type="compositionally biased region" description="Low complexity" evidence="1">
    <location>
        <begin position="502"/>
        <end position="512"/>
    </location>
</feature>